<accession>A0A432UZ34</accession>
<reference evidence="1 2" key="1">
    <citation type="submission" date="2018-11" db="EMBL/GenBank/DDBJ databases">
        <title>Pseudaminobacter arsenicus sp. nov., an arsenic-resistant bacterium isolated from arsenic-rich aquifers.</title>
        <authorList>
            <person name="Mu Y."/>
        </authorList>
    </citation>
    <scope>NUCLEOTIDE SEQUENCE [LARGE SCALE GENOMIC DNA]</scope>
    <source>
        <strain evidence="1 2">CB3</strain>
    </source>
</reference>
<proteinExistence type="predicted"/>
<protein>
    <submittedName>
        <fullName evidence="1">Uncharacterized protein</fullName>
    </submittedName>
</protein>
<keyword evidence="2" id="KW-1185">Reference proteome</keyword>
<dbReference type="RefSeq" id="WP_128628846.1">
    <property type="nucleotide sequence ID" value="NZ_RKST01000066.1"/>
</dbReference>
<organism evidence="1 2">
    <name type="scientific">Borborobacter arsenicus</name>
    <dbReference type="NCBI Taxonomy" id="1851146"/>
    <lineage>
        <taxon>Bacteria</taxon>
        <taxon>Pseudomonadati</taxon>
        <taxon>Pseudomonadota</taxon>
        <taxon>Alphaproteobacteria</taxon>
        <taxon>Hyphomicrobiales</taxon>
        <taxon>Phyllobacteriaceae</taxon>
        <taxon>Borborobacter</taxon>
    </lineage>
</organism>
<sequence>MIRTKAVSGLPANVDANLPALVKRAADQLASATSAAEVLEACDMASVAYDASKKAARLAKAKGAHDELIAKAHRAQADALLIESEAKRRLADEYDAAQERGEIGRRGDYGAVTSGAEVTPATAADAGLTHKDIHEARAIRDAEKVDPGVVERTLEKRLDAGQEPTKAALREAIQKVRDETRESLPQAIKDMEAAKQKAIADRKASKDATPLYNGLPADDRIAELEEAVRVLEAEAETLRAENKLYGEMKVQYEQGGFEKVIAGKDEEIRALLTRVESESQEKVRNLRAADRWRKRAIELGYTDREIIEING</sequence>
<name>A0A432UZ34_9HYPH</name>
<comment type="caution">
    <text evidence="1">The sequence shown here is derived from an EMBL/GenBank/DDBJ whole genome shotgun (WGS) entry which is preliminary data.</text>
</comment>
<dbReference type="AlphaFoldDB" id="A0A432UZ34"/>
<dbReference type="OrthoDB" id="189843at2"/>
<evidence type="ECO:0000313" key="2">
    <source>
        <dbReference type="Proteomes" id="UP000281647"/>
    </source>
</evidence>
<gene>
    <name evidence="1" type="ORF">EET67_24790</name>
</gene>
<dbReference type="Proteomes" id="UP000281647">
    <property type="component" value="Unassembled WGS sequence"/>
</dbReference>
<evidence type="ECO:0000313" key="1">
    <source>
        <dbReference type="EMBL" id="RUM95170.1"/>
    </source>
</evidence>
<dbReference type="EMBL" id="RKST01000066">
    <property type="protein sequence ID" value="RUM95170.1"/>
    <property type="molecule type" value="Genomic_DNA"/>
</dbReference>